<evidence type="ECO:0000259" key="2">
    <source>
        <dbReference type="Pfam" id="PF00892"/>
    </source>
</evidence>
<evidence type="ECO:0000256" key="1">
    <source>
        <dbReference type="SAM" id="Phobius"/>
    </source>
</evidence>
<feature type="transmembrane region" description="Helical" evidence="1">
    <location>
        <begin position="134"/>
        <end position="153"/>
    </location>
</feature>
<feature type="transmembrane region" description="Helical" evidence="1">
    <location>
        <begin position="20"/>
        <end position="41"/>
    </location>
</feature>
<dbReference type="EMBL" id="AEWJ01000054">
    <property type="protein sequence ID" value="EGD57700.1"/>
    <property type="molecule type" value="Genomic_DNA"/>
</dbReference>
<accession>F1ZC93</accession>
<keyword evidence="1" id="KW-1133">Transmembrane helix</keyword>
<feature type="transmembrane region" description="Helical" evidence="1">
    <location>
        <begin position="188"/>
        <end position="210"/>
    </location>
</feature>
<dbReference type="InParanoid" id="F1ZC93"/>
<comment type="caution">
    <text evidence="3">The sequence shown here is derived from an EMBL/GenBank/DDBJ whole genome shotgun (WGS) entry which is preliminary data.</text>
</comment>
<dbReference type="GO" id="GO:0016020">
    <property type="term" value="C:membrane"/>
    <property type="evidence" value="ECO:0007669"/>
    <property type="project" value="InterPro"/>
</dbReference>
<keyword evidence="4" id="KW-1185">Reference proteome</keyword>
<gene>
    <name evidence="3" type="ORF">Y88_3026</name>
</gene>
<dbReference type="InterPro" id="IPR037185">
    <property type="entry name" value="EmrE-like"/>
</dbReference>
<dbReference type="OrthoDB" id="8690132at2"/>
<protein>
    <submittedName>
        <fullName evidence="3">Permease</fullName>
    </submittedName>
</protein>
<name>F1ZC93_9SPHN</name>
<dbReference type="PANTHER" id="PTHR22911:SF135">
    <property type="entry name" value="BLR4310 PROTEIN"/>
    <property type="match status" value="1"/>
</dbReference>
<evidence type="ECO:0000313" key="4">
    <source>
        <dbReference type="Proteomes" id="UP000004728"/>
    </source>
</evidence>
<proteinExistence type="predicted"/>
<dbReference type="PANTHER" id="PTHR22911">
    <property type="entry name" value="ACYL-MALONYL CONDENSING ENZYME-RELATED"/>
    <property type="match status" value="1"/>
</dbReference>
<feature type="transmembrane region" description="Helical" evidence="1">
    <location>
        <begin position="271"/>
        <end position="289"/>
    </location>
</feature>
<feature type="transmembrane region" description="Helical" evidence="1">
    <location>
        <begin position="78"/>
        <end position="98"/>
    </location>
</feature>
<feature type="transmembrane region" description="Helical" evidence="1">
    <location>
        <begin position="104"/>
        <end position="127"/>
    </location>
</feature>
<sequence length="315" mass="32340">MAIGTAAGVNIDAHAHRRGILMVAASAVLWSTAGLFVRMATLDTATLVLWRSLFAALTLGGMALVRRGPVAFVECFRDLRTTAIFVGTSVVSSTSYVFSLRLTSVANVMTVYAALPFIATGIGYVWIGEPVTRRFLLAGTIAAGGIAGMAGGSAGMGDLAGIAAALVMTAGFAIQLVAIRRHPGVDVLALNACSAAACVPVVLPFASWAVPGAVSLGAAALYGVLTTGLAYVLAMEGGRRVSPGEAGFISMLDVVLGPLWVWLAFSERPGMAVLLGGAVVLGAVGWYLGTLRGQRPVESVEERDDLEDVAVCVAD</sequence>
<keyword evidence="1" id="KW-0472">Membrane</keyword>
<dbReference type="Pfam" id="PF00892">
    <property type="entry name" value="EamA"/>
    <property type="match status" value="2"/>
</dbReference>
<organism evidence="3 4">
    <name type="scientific">Novosphingobium nitrogenifigens DSM 19370</name>
    <dbReference type="NCBI Taxonomy" id="983920"/>
    <lineage>
        <taxon>Bacteria</taxon>
        <taxon>Pseudomonadati</taxon>
        <taxon>Pseudomonadota</taxon>
        <taxon>Alphaproteobacteria</taxon>
        <taxon>Sphingomonadales</taxon>
        <taxon>Sphingomonadaceae</taxon>
        <taxon>Novosphingobium</taxon>
    </lineage>
</organism>
<keyword evidence="1" id="KW-0812">Transmembrane</keyword>
<dbReference type="eggNOG" id="COG0697">
    <property type="taxonomic scope" value="Bacteria"/>
</dbReference>
<dbReference type="AlphaFoldDB" id="F1ZC93"/>
<dbReference type="SUPFAM" id="SSF103481">
    <property type="entry name" value="Multidrug resistance efflux transporter EmrE"/>
    <property type="match status" value="2"/>
</dbReference>
<feature type="transmembrane region" description="Helical" evidence="1">
    <location>
        <begin position="246"/>
        <end position="265"/>
    </location>
</feature>
<feature type="domain" description="EamA" evidence="2">
    <location>
        <begin position="18"/>
        <end position="149"/>
    </location>
</feature>
<dbReference type="STRING" id="983920.Y88_3026"/>
<feature type="transmembrane region" description="Helical" evidence="1">
    <location>
        <begin position="216"/>
        <end position="234"/>
    </location>
</feature>
<reference evidence="3 4" key="1">
    <citation type="journal article" date="2012" name="J. Bacteriol.">
        <title>Draft Genome Sequence of Novosphingobium nitrogenifigens Y88T.</title>
        <authorList>
            <person name="Strabala T.J."/>
            <person name="Macdonald L."/>
            <person name="Liu V."/>
            <person name="Smit A.M."/>
        </authorList>
    </citation>
    <scope>NUCLEOTIDE SEQUENCE [LARGE SCALE GENOMIC DNA]</scope>
    <source>
        <strain evidence="3 4">DSM 19370</strain>
    </source>
</reference>
<feature type="transmembrane region" description="Helical" evidence="1">
    <location>
        <begin position="159"/>
        <end position="179"/>
    </location>
</feature>
<dbReference type="HOGENOM" id="CLU_033863_17_0_5"/>
<dbReference type="Proteomes" id="UP000004728">
    <property type="component" value="Unassembled WGS sequence"/>
</dbReference>
<feature type="domain" description="EamA" evidence="2">
    <location>
        <begin position="156"/>
        <end position="284"/>
    </location>
</feature>
<evidence type="ECO:0000313" key="3">
    <source>
        <dbReference type="EMBL" id="EGD57700.1"/>
    </source>
</evidence>
<dbReference type="RefSeq" id="WP_008071020.1">
    <property type="nucleotide sequence ID" value="NZ_AQWK01000008.1"/>
</dbReference>
<feature type="transmembrane region" description="Helical" evidence="1">
    <location>
        <begin position="47"/>
        <end position="66"/>
    </location>
</feature>
<dbReference type="InterPro" id="IPR000620">
    <property type="entry name" value="EamA_dom"/>
</dbReference>